<feature type="domain" description="DUF3444" evidence="1">
    <location>
        <begin position="5"/>
        <end position="109"/>
    </location>
</feature>
<evidence type="ECO:0000259" key="1">
    <source>
        <dbReference type="Pfam" id="PF11926"/>
    </source>
</evidence>
<gene>
    <name evidence="2" type="ORF">RDI58_001115</name>
</gene>
<dbReference type="EMBL" id="JBANQN010000001">
    <property type="protein sequence ID" value="KAK6803331.1"/>
    <property type="molecule type" value="Genomic_DNA"/>
</dbReference>
<dbReference type="InterPro" id="IPR024593">
    <property type="entry name" value="DUF3444"/>
</dbReference>
<protein>
    <recommendedName>
        <fullName evidence="1">DUF3444 domain-containing protein</fullName>
    </recommendedName>
</protein>
<proteinExistence type="predicted"/>
<evidence type="ECO:0000313" key="2">
    <source>
        <dbReference type="EMBL" id="KAK6803331.1"/>
    </source>
</evidence>
<organism evidence="2 3">
    <name type="scientific">Solanum bulbocastanum</name>
    <name type="common">Wild potato</name>
    <dbReference type="NCBI Taxonomy" id="147425"/>
    <lineage>
        <taxon>Eukaryota</taxon>
        <taxon>Viridiplantae</taxon>
        <taxon>Streptophyta</taxon>
        <taxon>Embryophyta</taxon>
        <taxon>Tracheophyta</taxon>
        <taxon>Spermatophyta</taxon>
        <taxon>Magnoliopsida</taxon>
        <taxon>eudicotyledons</taxon>
        <taxon>Gunneridae</taxon>
        <taxon>Pentapetalae</taxon>
        <taxon>asterids</taxon>
        <taxon>lamiids</taxon>
        <taxon>Solanales</taxon>
        <taxon>Solanaceae</taxon>
        <taxon>Solanoideae</taxon>
        <taxon>Solaneae</taxon>
        <taxon>Solanum</taxon>
    </lineage>
</organism>
<dbReference type="PANTHER" id="PTHR45089:SF24">
    <property type="entry name" value="DNAJ HEAT SHOCK N-TERMINAL DOMAIN-CONTAINING PROTEIN"/>
    <property type="match status" value="1"/>
</dbReference>
<keyword evidence="3" id="KW-1185">Reference proteome</keyword>
<dbReference type="AlphaFoldDB" id="A0AAN8UDN3"/>
<comment type="caution">
    <text evidence="2">The sequence shown here is derived from an EMBL/GenBank/DDBJ whole genome shotgun (WGS) entry which is preliminary data.</text>
</comment>
<evidence type="ECO:0000313" key="3">
    <source>
        <dbReference type="Proteomes" id="UP001371456"/>
    </source>
</evidence>
<accession>A0AAN8UDN3</accession>
<sequence length="115" mass="13575">MTKLKTFEYADTNFSNLDKEKDESFLKVWLVRAAYDTLDAMPRFYTVIKKILSPTFKLCITWLEPQPLSEDETKWLFEEFPAFCARLRLGNSEDIEDLPMFSHLECAMNENNYDA</sequence>
<reference evidence="2 3" key="1">
    <citation type="submission" date="2024-02" db="EMBL/GenBank/DDBJ databases">
        <title>de novo genome assembly of Solanum bulbocastanum strain 11H21.</title>
        <authorList>
            <person name="Hosaka A.J."/>
        </authorList>
    </citation>
    <scope>NUCLEOTIDE SEQUENCE [LARGE SCALE GENOMIC DNA]</scope>
    <source>
        <tissue evidence="2">Young leaves</tissue>
    </source>
</reference>
<dbReference type="Proteomes" id="UP001371456">
    <property type="component" value="Unassembled WGS sequence"/>
</dbReference>
<dbReference type="Pfam" id="PF11926">
    <property type="entry name" value="DUF3444"/>
    <property type="match status" value="1"/>
</dbReference>
<name>A0AAN8UDN3_SOLBU</name>
<dbReference type="PANTHER" id="PTHR45089">
    <property type="entry name" value="DNAJ HEAT SHOCK AMINO-TERMINAL DOMAIN PROTEIN-RELATED"/>
    <property type="match status" value="1"/>
</dbReference>